<feature type="compositionally biased region" description="Basic and acidic residues" evidence="1">
    <location>
        <begin position="495"/>
        <end position="505"/>
    </location>
</feature>
<keyword evidence="2" id="KW-0812">Transmembrane</keyword>
<keyword evidence="4" id="KW-1185">Reference proteome</keyword>
<feature type="region of interest" description="Disordered" evidence="1">
    <location>
        <begin position="465"/>
        <end position="505"/>
    </location>
</feature>
<sequence length="505" mass="56417">MDQNYGLLICIYGLEILTALQLLSQIRKFGGVWKFRTTWLCLCSSFRQFQSNFQEWQKTELRVTRFFERMLCKVLRSSAQVMLVALFLRMLVIEWHFWMRTSHNLQPSMDLANVIAYAVVLVLCSWQQLVTPGSLDLWYLLLQTLCTIPLLSTSVADTIIVSLATLLPRFLLGLCARHLWLALLGGAIHWAVSLHSIFSSLSSSDLLFAQTAELLIYYAGVVTIRQQMYENVKMSVNLQKRTIELGAASCLLLEFCDAVVELDEEMKITVTSNQLSTLLLRSLGSPPPDLRGSDFLQLFVEEDRELLHTSLGSTVRLELLHTQFQNADGQKCRLVGLRECQDTQDAASVAPLKDQAPSVDTSRASLLFDACSFEVLGATEGFAELFPDAEKDKLEQMSISDLLGPSETVISTIQSAVNTFDPAFKRPISLGCVEIFHQRVQATLTLQNDDLLKTIVGTLAISTGTTNARSKRTTPRHARSSSSHDDGSRRGSILDLRKEAPTVSL</sequence>
<keyword evidence="2" id="KW-1133">Transmembrane helix</keyword>
<proteinExistence type="predicted"/>
<dbReference type="Proteomes" id="UP001642484">
    <property type="component" value="Unassembled WGS sequence"/>
</dbReference>
<feature type="transmembrane region" description="Helical" evidence="2">
    <location>
        <begin position="79"/>
        <end position="99"/>
    </location>
</feature>
<keyword evidence="2" id="KW-0472">Membrane</keyword>
<name>A0ABP0LSI7_9DINO</name>
<dbReference type="InterPro" id="IPR000014">
    <property type="entry name" value="PAS"/>
</dbReference>
<reference evidence="3 4" key="1">
    <citation type="submission" date="2024-02" db="EMBL/GenBank/DDBJ databases">
        <authorList>
            <person name="Chen Y."/>
            <person name="Shah S."/>
            <person name="Dougan E. K."/>
            <person name="Thang M."/>
            <person name="Chan C."/>
        </authorList>
    </citation>
    <scope>NUCLEOTIDE SEQUENCE [LARGE SCALE GENOMIC DNA]</scope>
</reference>
<dbReference type="CDD" id="cd00130">
    <property type="entry name" value="PAS"/>
    <property type="match status" value="1"/>
</dbReference>
<feature type="compositionally biased region" description="Basic residues" evidence="1">
    <location>
        <begin position="469"/>
        <end position="479"/>
    </location>
</feature>
<evidence type="ECO:0000313" key="3">
    <source>
        <dbReference type="EMBL" id="CAK9042194.1"/>
    </source>
</evidence>
<accession>A0ABP0LSI7</accession>
<protein>
    <submittedName>
        <fullName evidence="3">Uncharacterized protein</fullName>
    </submittedName>
</protein>
<organism evidence="3 4">
    <name type="scientific">Durusdinium trenchii</name>
    <dbReference type="NCBI Taxonomy" id="1381693"/>
    <lineage>
        <taxon>Eukaryota</taxon>
        <taxon>Sar</taxon>
        <taxon>Alveolata</taxon>
        <taxon>Dinophyceae</taxon>
        <taxon>Suessiales</taxon>
        <taxon>Symbiodiniaceae</taxon>
        <taxon>Durusdinium</taxon>
    </lineage>
</organism>
<evidence type="ECO:0000256" key="2">
    <source>
        <dbReference type="SAM" id="Phobius"/>
    </source>
</evidence>
<gene>
    <name evidence="3" type="ORF">CCMP2556_LOCUS22491</name>
</gene>
<feature type="transmembrane region" description="Helical" evidence="2">
    <location>
        <begin position="111"/>
        <end position="129"/>
    </location>
</feature>
<feature type="transmembrane region" description="Helical" evidence="2">
    <location>
        <begin position="141"/>
        <end position="167"/>
    </location>
</feature>
<feature type="transmembrane region" description="Helical" evidence="2">
    <location>
        <begin position="179"/>
        <end position="201"/>
    </location>
</feature>
<evidence type="ECO:0000313" key="4">
    <source>
        <dbReference type="Proteomes" id="UP001642484"/>
    </source>
</evidence>
<feature type="transmembrane region" description="Helical" evidence="2">
    <location>
        <begin position="7"/>
        <end position="26"/>
    </location>
</feature>
<dbReference type="EMBL" id="CAXAMN010013991">
    <property type="protein sequence ID" value="CAK9042194.1"/>
    <property type="molecule type" value="Genomic_DNA"/>
</dbReference>
<evidence type="ECO:0000256" key="1">
    <source>
        <dbReference type="SAM" id="MobiDB-lite"/>
    </source>
</evidence>
<comment type="caution">
    <text evidence="3">The sequence shown here is derived from an EMBL/GenBank/DDBJ whole genome shotgun (WGS) entry which is preliminary data.</text>
</comment>